<reference evidence="2" key="2">
    <citation type="submission" date="2020-09" db="EMBL/GenBank/DDBJ databases">
        <title>Reference genome assembly for Australian Ascochyta lentis isolate Al4.</title>
        <authorList>
            <person name="Lee R.C."/>
            <person name="Farfan-Caceres L.M."/>
            <person name="Debler J.W."/>
            <person name="Williams A.H."/>
            <person name="Henares B.M."/>
        </authorList>
    </citation>
    <scope>NUCLEOTIDE SEQUENCE</scope>
    <source>
        <strain evidence="2">Al4</strain>
    </source>
</reference>
<dbReference type="EMBL" id="RZGK01000006">
    <property type="protein sequence ID" value="KAF9698190.1"/>
    <property type="molecule type" value="Genomic_DNA"/>
</dbReference>
<feature type="compositionally biased region" description="Acidic residues" evidence="1">
    <location>
        <begin position="78"/>
        <end position="95"/>
    </location>
</feature>
<organism evidence="2 3">
    <name type="scientific">Ascochyta lentis</name>
    <dbReference type="NCBI Taxonomy" id="205686"/>
    <lineage>
        <taxon>Eukaryota</taxon>
        <taxon>Fungi</taxon>
        <taxon>Dikarya</taxon>
        <taxon>Ascomycota</taxon>
        <taxon>Pezizomycotina</taxon>
        <taxon>Dothideomycetes</taxon>
        <taxon>Pleosporomycetidae</taxon>
        <taxon>Pleosporales</taxon>
        <taxon>Pleosporineae</taxon>
        <taxon>Didymellaceae</taxon>
        <taxon>Ascochyta</taxon>
    </lineage>
</organism>
<sequence length="95" mass="10661">MDVARGLFSPSLAARVHALGEGAGACSSSPADQQASGRRGSEWVGQERMQHEDEEHEEHEEHEEDGDKKGEERKQDKEDDEDEDEDEDDDDRLVP</sequence>
<feature type="compositionally biased region" description="Polar residues" evidence="1">
    <location>
        <begin position="26"/>
        <end position="36"/>
    </location>
</feature>
<accession>A0A8H7J4X3</accession>
<keyword evidence="3" id="KW-1185">Reference proteome</keyword>
<feature type="compositionally biased region" description="Basic and acidic residues" evidence="1">
    <location>
        <begin position="65"/>
        <end position="77"/>
    </location>
</feature>
<comment type="caution">
    <text evidence="2">The sequence shown here is derived from an EMBL/GenBank/DDBJ whole genome shotgun (WGS) entry which is preliminary data.</text>
</comment>
<name>A0A8H7J4X3_9PLEO</name>
<proteinExistence type="predicted"/>
<evidence type="ECO:0000256" key="1">
    <source>
        <dbReference type="SAM" id="MobiDB-lite"/>
    </source>
</evidence>
<evidence type="ECO:0000313" key="3">
    <source>
        <dbReference type="Proteomes" id="UP000651452"/>
    </source>
</evidence>
<gene>
    <name evidence="2" type="ORF">EKO04_003550</name>
</gene>
<feature type="compositionally biased region" description="Acidic residues" evidence="1">
    <location>
        <begin position="54"/>
        <end position="64"/>
    </location>
</feature>
<feature type="region of interest" description="Disordered" evidence="1">
    <location>
        <begin position="21"/>
        <end position="95"/>
    </location>
</feature>
<protein>
    <submittedName>
        <fullName evidence="2">Uncharacterized protein</fullName>
    </submittedName>
</protein>
<dbReference type="AlphaFoldDB" id="A0A8H7J4X3"/>
<reference evidence="2" key="1">
    <citation type="submission" date="2018-12" db="EMBL/GenBank/DDBJ databases">
        <authorList>
            <person name="Syme R.A."/>
            <person name="Farfan-Caceres L."/>
            <person name="Lichtenzveig J."/>
        </authorList>
    </citation>
    <scope>NUCLEOTIDE SEQUENCE</scope>
    <source>
        <strain evidence="2">Al4</strain>
    </source>
</reference>
<dbReference type="Proteomes" id="UP000651452">
    <property type="component" value="Unassembled WGS sequence"/>
</dbReference>
<evidence type="ECO:0000313" key="2">
    <source>
        <dbReference type="EMBL" id="KAF9698190.1"/>
    </source>
</evidence>